<evidence type="ECO:0000313" key="3">
    <source>
        <dbReference type="Proteomes" id="UP000310200"/>
    </source>
</evidence>
<proteinExistence type="predicted"/>
<dbReference type="EMBL" id="QBLH01001220">
    <property type="protein sequence ID" value="TGZ52633.1"/>
    <property type="molecule type" value="Genomic_DNA"/>
</dbReference>
<gene>
    <name evidence="2" type="ORF">DBV15_07095</name>
</gene>
<sequence length="181" mass="20737">MEREKGLPYARIMFHPHTTRLTDNNRKFVGIIVVVRRIVVQLQALNDLAREYSNPRDNDLFVRIGRIRQNKRAPNQVTELLINYYRPLLCPAAIPERLPACLTRIIKRSIRRRAETRFSELARPPATDSKIHFDSAGCVYTRTLNFRALSPHDVVGGDDKLQNATAPPTTSSQAYRYPGIV</sequence>
<dbReference type="AlphaFoldDB" id="A0A4S2KRQ7"/>
<organism evidence="2 3">
    <name type="scientific">Temnothorax longispinosus</name>
    <dbReference type="NCBI Taxonomy" id="300112"/>
    <lineage>
        <taxon>Eukaryota</taxon>
        <taxon>Metazoa</taxon>
        <taxon>Ecdysozoa</taxon>
        <taxon>Arthropoda</taxon>
        <taxon>Hexapoda</taxon>
        <taxon>Insecta</taxon>
        <taxon>Pterygota</taxon>
        <taxon>Neoptera</taxon>
        <taxon>Endopterygota</taxon>
        <taxon>Hymenoptera</taxon>
        <taxon>Apocrita</taxon>
        <taxon>Aculeata</taxon>
        <taxon>Formicoidea</taxon>
        <taxon>Formicidae</taxon>
        <taxon>Myrmicinae</taxon>
        <taxon>Temnothorax</taxon>
    </lineage>
</organism>
<name>A0A4S2KRQ7_9HYME</name>
<feature type="compositionally biased region" description="Polar residues" evidence="1">
    <location>
        <begin position="162"/>
        <end position="174"/>
    </location>
</feature>
<accession>A0A4S2KRQ7</accession>
<keyword evidence="3" id="KW-1185">Reference proteome</keyword>
<evidence type="ECO:0000313" key="2">
    <source>
        <dbReference type="EMBL" id="TGZ52633.1"/>
    </source>
</evidence>
<feature type="region of interest" description="Disordered" evidence="1">
    <location>
        <begin position="159"/>
        <end position="181"/>
    </location>
</feature>
<dbReference type="Proteomes" id="UP000310200">
    <property type="component" value="Unassembled WGS sequence"/>
</dbReference>
<evidence type="ECO:0000256" key="1">
    <source>
        <dbReference type="SAM" id="MobiDB-lite"/>
    </source>
</evidence>
<protein>
    <submittedName>
        <fullName evidence="2">Uncharacterized protein</fullName>
    </submittedName>
</protein>
<reference evidence="2 3" key="1">
    <citation type="journal article" date="2019" name="Philos. Trans. R. Soc. Lond., B, Biol. Sci.">
        <title>Ant behaviour and brain gene expression of defending hosts depend on the ecological success of the intruding social parasite.</title>
        <authorList>
            <person name="Kaur R."/>
            <person name="Stoldt M."/>
            <person name="Jongepier E."/>
            <person name="Feldmeyer B."/>
            <person name="Menzel F."/>
            <person name="Bornberg-Bauer E."/>
            <person name="Foitzik S."/>
        </authorList>
    </citation>
    <scope>NUCLEOTIDE SEQUENCE [LARGE SCALE GENOMIC DNA]</scope>
    <source>
        <tissue evidence="2">Whole body</tissue>
    </source>
</reference>
<comment type="caution">
    <text evidence="2">The sequence shown here is derived from an EMBL/GenBank/DDBJ whole genome shotgun (WGS) entry which is preliminary data.</text>
</comment>